<dbReference type="GO" id="GO:0008033">
    <property type="term" value="P:tRNA processing"/>
    <property type="evidence" value="ECO:0007669"/>
    <property type="project" value="InterPro"/>
</dbReference>
<organism evidence="2 3">
    <name type="scientific">Mucor plumbeus</name>
    <dbReference type="NCBI Taxonomy" id="97098"/>
    <lineage>
        <taxon>Eukaryota</taxon>
        <taxon>Fungi</taxon>
        <taxon>Fungi incertae sedis</taxon>
        <taxon>Mucoromycota</taxon>
        <taxon>Mucoromycotina</taxon>
        <taxon>Mucoromycetes</taxon>
        <taxon>Mucorales</taxon>
        <taxon>Mucorineae</taxon>
        <taxon>Mucoraceae</taxon>
        <taxon>Mucor</taxon>
    </lineage>
</organism>
<name>A0A8H7RPT0_9FUNG</name>
<feature type="compositionally biased region" description="Low complexity" evidence="1">
    <location>
        <begin position="229"/>
        <end position="238"/>
    </location>
</feature>
<dbReference type="GO" id="GO:0005829">
    <property type="term" value="C:cytosol"/>
    <property type="evidence" value="ECO:0007669"/>
    <property type="project" value="TreeGrafter"/>
</dbReference>
<dbReference type="Gene3D" id="3.30.1330.30">
    <property type="match status" value="1"/>
</dbReference>
<dbReference type="AlphaFoldDB" id="A0A8H7RPT0"/>
<evidence type="ECO:0000256" key="1">
    <source>
        <dbReference type="SAM" id="MobiDB-lite"/>
    </source>
</evidence>
<keyword evidence="3" id="KW-1185">Reference proteome</keyword>
<dbReference type="GO" id="GO:0004526">
    <property type="term" value="F:ribonuclease P activity"/>
    <property type="evidence" value="ECO:0007669"/>
    <property type="project" value="TreeGrafter"/>
</dbReference>
<dbReference type="PANTHER" id="PTHR28272:SF1">
    <property type="entry name" value="RIBONUCLEASES P_MRP PROTEIN SUBUNIT POP3"/>
    <property type="match status" value="1"/>
</dbReference>
<dbReference type="PANTHER" id="PTHR28272">
    <property type="entry name" value="RIBONUCLEASES P/MRP PROTEIN SUBUNIT POP3"/>
    <property type="match status" value="1"/>
</dbReference>
<feature type="compositionally biased region" description="Basic and acidic residues" evidence="1">
    <location>
        <begin position="242"/>
        <end position="257"/>
    </location>
</feature>
<comment type="caution">
    <text evidence="2">The sequence shown here is derived from an EMBL/GenBank/DDBJ whole genome shotgun (WGS) entry which is preliminary data.</text>
</comment>
<dbReference type="Pfam" id="PF08228">
    <property type="entry name" value="RNase_P_pop3"/>
    <property type="match status" value="1"/>
</dbReference>
<protein>
    <submittedName>
        <fullName evidence="2">Uncharacterized protein</fullName>
    </submittedName>
</protein>
<sequence length="257" mass="29230">MSEAKVYTNVKNVRNVTAVQNKKTVYKNVLASPFILKWPNVHTDLGQTILTQLVKTLTPLGNYKKECKLIKKSSKKSETQQQPLTIPEPDLHSRAHTGINQVTRFMEAYIAKKQINTNLVDRTPVIYICKREIKPLQLCQHLLYMAALAQIKLVPMPANAESKISQALGIKRACVVLLEIMEDKEESLRLSAQDIPYIDAPWLTNALEQTVTYRTDAIKTLKTTAPAVKKNSQQQQQQLKRKNQDDQKEITAKKIKI</sequence>
<dbReference type="GO" id="GO:0000172">
    <property type="term" value="C:ribonuclease MRP complex"/>
    <property type="evidence" value="ECO:0007669"/>
    <property type="project" value="TreeGrafter"/>
</dbReference>
<proteinExistence type="predicted"/>
<evidence type="ECO:0000313" key="2">
    <source>
        <dbReference type="EMBL" id="KAG2215006.1"/>
    </source>
</evidence>
<feature type="region of interest" description="Disordered" evidence="1">
    <location>
        <begin position="228"/>
        <end position="257"/>
    </location>
</feature>
<gene>
    <name evidence="2" type="ORF">INT46_010817</name>
</gene>
<dbReference type="GO" id="GO:0005655">
    <property type="term" value="C:nucleolar ribonuclease P complex"/>
    <property type="evidence" value="ECO:0007669"/>
    <property type="project" value="TreeGrafter"/>
</dbReference>
<dbReference type="OrthoDB" id="20109at2759"/>
<dbReference type="InterPro" id="IPR013241">
    <property type="entry name" value="RNase_P_Pop3"/>
</dbReference>
<evidence type="ECO:0000313" key="3">
    <source>
        <dbReference type="Proteomes" id="UP000650833"/>
    </source>
</evidence>
<dbReference type="GO" id="GO:0006364">
    <property type="term" value="P:rRNA processing"/>
    <property type="evidence" value="ECO:0007669"/>
    <property type="project" value="InterPro"/>
</dbReference>
<dbReference type="GO" id="GO:0034965">
    <property type="term" value="P:intronic box C/D snoRNA processing"/>
    <property type="evidence" value="ECO:0007669"/>
    <property type="project" value="TreeGrafter"/>
</dbReference>
<dbReference type="EMBL" id="JAEPRC010000016">
    <property type="protein sequence ID" value="KAG2215006.1"/>
    <property type="molecule type" value="Genomic_DNA"/>
</dbReference>
<reference evidence="2" key="1">
    <citation type="submission" date="2020-12" db="EMBL/GenBank/DDBJ databases">
        <title>Metabolic potential, ecology and presence of endohyphal bacteria is reflected in genomic diversity of Mucoromycotina.</title>
        <authorList>
            <person name="Muszewska A."/>
            <person name="Okrasinska A."/>
            <person name="Steczkiewicz K."/>
            <person name="Drgas O."/>
            <person name="Orlowska M."/>
            <person name="Perlinska-Lenart U."/>
            <person name="Aleksandrzak-Piekarczyk T."/>
            <person name="Szatraj K."/>
            <person name="Zielenkiewicz U."/>
            <person name="Pilsyk S."/>
            <person name="Malc E."/>
            <person name="Mieczkowski P."/>
            <person name="Kruszewska J.S."/>
            <person name="Biernat P."/>
            <person name="Pawlowska J."/>
        </authorList>
    </citation>
    <scope>NUCLEOTIDE SEQUENCE</scope>
    <source>
        <strain evidence="2">CBS 226.32</strain>
    </source>
</reference>
<dbReference type="InterPro" id="IPR029064">
    <property type="entry name" value="Ribosomal_eL30-like_sf"/>
</dbReference>
<dbReference type="Proteomes" id="UP000650833">
    <property type="component" value="Unassembled WGS sequence"/>
</dbReference>
<accession>A0A8H7RPT0</accession>
<dbReference type="GO" id="GO:0000171">
    <property type="term" value="F:ribonuclease MRP activity"/>
    <property type="evidence" value="ECO:0007669"/>
    <property type="project" value="TreeGrafter"/>
</dbReference>